<dbReference type="EMBL" id="CP060723">
    <property type="protein sequence ID" value="QNN43792.1"/>
    <property type="molecule type" value="Genomic_DNA"/>
</dbReference>
<reference evidence="2 3" key="1">
    <citation type="submission" date="2020-08" db="EMBL/GenBank/DDBJ databases">
        <title>Genome sequence of Pedobacter roseus KACC 11594T.</title>
        <authorList>
            <person name="Hyun D.-W."/>
            <person name="Bae J.-W."/>
        </authorList>
    </citation>
    <scope>NUCLEOTIDE SEQUENCE [LARGE SCALE GENOMIC DNA]</scope>
    <source>
        <strain evidence="2 3">KACC 11594</strain>
    </source>
</reference>
<dbReference type="Proteomes" id="UP000515806">
    <property type="component" value="Chromosome"/>
</dbReference>
<dbReference type="AlphaFoldDB" id="A0A7G9QKB7"/>
<dbReference type="RefSeq" id="WP_187594255.1">
    <property type="nucleotide sequence ID" value="NZ_CP060723.1"/>
</dbReference>
<accession>A0A7G9QKB7</accession>
<keyword evidence="3" id="KW-1185">Reference proteome</keyword>
<evidence type="ECO:0000259" key="1">
    <source>
        <dbReference type="SMART" id="SM01235"/>
    </source>
</evidence>
<feature type="domain" description="Haem-binding" evidence="1">
    <location>
        <begin position="12"/>
        <end position="147"/>
    </location>
</feature>
<protein>
    <submittedName>
        <fullName evidence="2">Heme-binding domain-containing protein</fullName>
    </submittedName>
</protein>
<proteinExistence type="predicted"/>
<sequence>MLSVKKIIIGLLLIIVAAQFYRPVQNKDLSAMSDHISKVVTIPHQVNGILKKACYDCHSNNTSYPWYAQIQPVNWYLNKHIKAAKAQLNFDNFKHYSTRRQLSKLRAIENSVEEGTMPIASYTLIHKNAVLSKSEKKLVMAWAAASRDSLEQIPF</sequence>
<evidence type="ECO:0000313" key="2">
    <source>
        <dbReference type="EMBL" id="QNN43792.1"/>
    </source>
</evidence>
<dbReference type="KEGG" id="proe:H9L23_06805"/>
<dbReference type="InterPro" id="IPR025992">
    <property type="entry name" value="Haem-bd"/>
</dbReference>
<dbReference type="Pfam" id="PF14376">
    <property type="entry name" value="Haem_bd"/>
    <property type="match status" value="1"/>
</dbReference>
<evidence type="ECO:0000313" key="3">
    <source>
        <dbReference type="Proteomes" id="UP000515806"/>
    </source>
</evidence>
<name>A0A7G9QKB7_9SPHI</name>
<dbReference type="SMART" id="SM01235">
    <property type="entry name" value="Haem_bd"/>
    <property type="match status" value="1"/>
</dbReference>
<gene>
    <name evidence="2" type="ORF">H9L23_06805</name>
</gene>
<organism evidence="2 3">
    <name type="scientific">Pedobacter roseus</name>
    <dbReference type="NCBI Taxonomy" id="336820"/>
    <lineage>
        <taxon>Bacteria</taxon>
        <taxon>Pseudomonadati</taxon>
        <taxon>Bacteroidota</taxon>
        <taxon>Sphingobacteriia</taxon>
        <taxon>Sphingobacteriales</taxon>
        <taxon>Sphingobacteriaceae</taxon>
        <taxon>Pedobacter</taxon>
    </lineage>
</organism>